<dbReference type="Pfam" id="PF04773">
    <property type="entry name" value="FecR"/>
    <property type="match status" value="1"/>
</dbReference>
<gene>
    <name evidence="4" type="ORF">HNR50_003852</name>
</gene>
<evidence type="ECO:0000256" key="2">
    <source>
        <dbReference type="SAM" id="Phobius"/>
    </source>
</evidence>
<keyword evidence="2" id="KW-0812">Transmembrane</keyword>
<evidence type="ECO:0000256" key="1">
    <source>
        <dbReference type="SAM" id="Coils"/>
    </source>
</evidence>
<keyword evidence="1" id="KW-0175">Coiled coil</keyword>
<evidence type="ECO:0000313" key="5">
    <source>
        <dbReference type="Proteomes" id="UP000587760"/>
    </source>
</evidence>
<dbReference type="PANTHER" id="PTHR38731">
    <property type="entry name" value="LIPL45-RELATED LIPOPROTEIN-RELATED"/>
    <property type="match status" value="1"/>
</dbReference>
<dbReference type="EMBL" id="JACHGJ010000010">
    <property type="protein sequence ID" value="MBB6482163.1"/>
    <property type="molecule type" value="Genomic_DNA"/>
</dbReference>
<protein>
    <submittedName>
        <fullName evidence="4">Putative coiled-coil protein SlyX</fullName>
    </submittedName>
</protein>
<sequence>MKQLIRTVLVFLIGMIIAAIGVYFYFDMTSAPKETRKLNPLSLTGEEEAFITAISGEVFILRDDSIIEAETGTALYAGDIIKVVDESFCQVQFSTVASARLRSNTIIKIRSLLNMDSAPDIKTEILTGTMLYRVNKLREGEKLEVKSEDKIYSVKGTTFLVDRNGDGTYLIVDEGQVDVALEDGSGELVEAGAGQEYFVVRGETTGTLAPMSESSREMIVDGESFKILDLSGDKGSLVKTGIVTVPSDAQIYVNGYLSGRGLFTGIFPAGEELTVLVRKRGYADKVLMINAETDLEYRVVLDPEQTDQEILERERAISAEQGLADRLRMELESRTERLKEVEALIVELKDENSDLISQSAEDENRIRRMTGRIQELERKQIDLATDIDELERKLNESEAREAKLRELIKQIQEISSDPGESSDNPSGE</sequence>
<comment type="caution">
    <text evidence="4">The sequence shown here is derived from an EMBL/GenBank/DDBJ whole genome shotgun (WGS) entry which is preliminary data.</text>
</comment>
<dbReference type="InterPro" id="IPR006860">
    <property type="entry name" value="FecR"/>
</dbReference>
<dbReference type="PANTHER" id="PTHR38731:SF1">
    <property type="entry name" value="FECR PROTEIN DOMAIN-CONTAINING PROTEIN"/>
    <property type="match status" value="1"/>
</dbReference>
<evidence type="ECO:0000313" key="4">
    <source>
        <dbReference type="EMBL" id="MBB6482163.1"/>
    </source>
</evidence>
<feature type="domain" description="FecR protein" evidence="3">
    <location>
        <begin position="83"/>
        <end position="177"/>
    </location>
</feature>
<name>A0A841RDV1_9SPIO</name>
<keyword evidence="5" id="KW-1185">Reference proteome</keyword>
<feature type="coiled-coil region" evidence="1">
    <location>
        <begin position="324"/>
        <end position="414"/>
    </location>
</feature>
<proteinExistence type="predicted"/>
<dbReference type="Gene3D" id="2.60.120.1440">
    <property type="match status" value="1"/>
</dbReference>
<keyword evidence="2" id="KW-1133">Transmembrane helix</keyword>
<dbReference type="AlphaFoldDB" id="A0A841RDV1"/>
<dbReference type="RefSeq" id="WP_184748399.1">
    <property type="nucleotide sequence ID" value="NZ_JACHGJ010000010.1"/>
</dbReference>
<feature type="transmembrane region" description="Helical" evidence="2">
    <location>
        <begin position="7"/>
        <end position="26"/>
    </location>
</feature>
<reference evidence="4 5" key="1">
    <citation type="submission" date="2020-08" db="EMBL/GenBank/DDBJ databases">
        <title>Genomic Encyclopedia of Type Strains, Phase IV (KMG-IV): sequencing the most valuable type-strain genomes for metagenomic binning, comparative biology and taxonomic classification.</title>
        <authorList>
            <person name="Goeker M."/>
        </authorList>
    </citation>
    <scope>NUCLEOTIDE SEQUENCE [LARGE SCALE GENOMIC DNA]</scope>
    <source>
        <strain evidence="4 5">DSM 2461</strain>
    </source>
</reference>
<dbReference type="Proteomes" id="UP000587760">
    <property type="component" value="Unassembled WGS sequence"/>
</dbReference>
<keyword evidence="2" id="KW-0472">Membrane</keyword>
<organism evidence="4 5">
    <name type="scientific">Spirochaeta isovalerica</name>
    <dbReference type="NCBI Taxonomy" id="150"/>
    <lineage>
        <taxon>Bacteria</taxon>
        <taxon>Pseudomonadati</taxon>
        <taxon>Spirochaetota</taxon>
        <taxon>Spirochaetia</taxon>
        <taxon>Spirochaetales</taxon>
        <taxon>Spirochaetaceae</taxon>
        <taxon>Spirochaeta</taxon>
    </lineage>
</organism>
<accession>A0A841RDV1</accession>
<evidence type="ECO:0000259" key="3">
    <source>
        <dbReference type="Pfam" id="PF04773"/>
    </source>
</evidence>
<dbReference type="Gene3D" id="1.20.5.340">
    <property type="match status" value="1"/>
</dbReference>